<sequence length="347" mass="39582">MKTNLISSYELEKCYSIAPIKVHGKKNILVAAEKVNKCILFDTKGKYIQDVWDGPGGTMSMVEVPGKDATFLATHKFYSPNDSKEAKIVLAKKSGDSWEVRTIKDLPFVHRFDIIKSNGVYYIIACTIKSDHEYKEDWTHPGKIYVCELPDNLDDYNEENQLKMEVIKDGLTRNHGYLKAVQGEDNYCLIGSQDGVFKVIPPDTKGGNWSVEKIIDEPTSDMALSDFDNDGEKEIITIAPFHGENIRIYKKKSGKYEEVYRPDFTMPFSHSIWGGTVFGENKAIIGQREGKREIVEFYFENGEYKTNVLAKDTGSANIYLYEDDGKNYMVSTNREINQIAFYELIKE</sequence>
<dbReference type="STRING" id="1871336.BBG48_00730"/>
<evidence type="ECO:0000313" key="2">
    <source>
        <dbReference type="Proteomes" id="UP000093352"/>
    </source>
</evidence>
<accession>A0A371IP13</accession>
<evidence type="ECO:0000313" key="1">
    <source>
        <dbReference type="EMBL" id="RDY22219.1"/>
    </source>
</evidence>
<reference evidence="1 2" key="1">
    <citation type="journal article" date="2016" name="Genome Announc.">
        <title>Draft Genome Sequence of Criibacterium bergeronii gen. nov., sp. nov., Strain CCRI-22567T, Isolated from a Vaginal Sample from a Woman with Bacterial Vaginosis.</title>
        <authorList>
            <person name="Maheux A.F."/>
            <person name="Berube E."/>
            <person name="Boudreau D.K."/>
            <person name="Raymond F."/>
            <person name="Corbeil J."/>
            <person name="Roy P.H."/>
            <person name="Boissinot M."/>
            <person name="Omar R.F."/>
        </authorList>
    </citation>
    <scope>NUCLEOTIDE SEQUENCE [LARGE SCALE GENOMIC DNA]</scope>
    <source>
        <strain evidence="1 2">CCRI-22567</strain>
    </source>
</reference>
<gene>
    <name evidence="1" type="ORF">BBG48_000435</name>
</gene>
<name>A0A371IP13_9FIRM</name>
<evidence type="ECO:0008006" key="3">
    <source>
        <dbReference type="Google" id="ProtNLM"/>
    </source>
</evidence>
<protein>
    <recommendedName>
        <fullName evidence="3">VCBS repeat-containing protein</fullName>
    </recommendedName>
</protein>
<comment type="caution">
    <text evidence="1">The sequence shown here is derived from an EMBL/GenBank/DDBJ whole genome shotgun (WGS) entry which is preliminary data.</text>
</comment>
<proteinExistence type="predicted"/>
<organism evidence="1 2">
    <name type="scientific">Criibacterium bergeronii</name>
    <dbReference type="NCBI Taxonomy" id="1871336"/>
    <lineage>
        <taxon>Bacteria</taxon>
        <taxon>Bacillati</taxon>
        <taxon>Bacillota</taxon>
        <taxon>Clostridia</taxon>
        <taxon>Peptostreptococcales</taxon>
        <taxon>Filifactoraceae</taxon>
        <taxon>Criibacterium</taxon>
    </lineage>
</organism>
<dbReference type="RefSeq" id="WP_068911565.1">
    <property type="nucleotide sequence ID" value="NZ_MBEW02000001.1"/>
</dbReference>
<dbReference type="Proteomes" id="UP000093352">
    <property type="component" value="Unassembled WGS sequence"/>
</dbReference>
<keyword evidence="2" id="KW-1185">Reference proteome</keyword>
<dbReference type="AlphaFoldDB" id="A0A371IP13"/>
<dbReference type="EMBL" id="MBEW02000001">
    <property type="protein sequence ID" value="RDY22219.1"/>
    <property type="molecule type" value="Genomic_DNA"/>
</dbReference>